<name>A0A8H5HFD6_9AGAR</name>
<keyword evidence="2" id="KW-0274">FAD</keyword>
<evidence type="ECO:0000256" key="2">
    <source>
        <dbReference type="ARBA" id="ARBA00022827"/>
    </source>
</evidence>
<sequence length="311" mass="33989">MPTFPGASQFKGEILHSTAYSSPKKYAGKKAIVVGAGVSGHDVSADLCGNGTGTGDVTMYQRGSTLIVTTNTFLQVFFKGLYDEDGPPTEVADLISFSYPLAFMAELGKRQTLDCEKLDQELLEGLKKRGFKLDRGLGDAGVFLNAWGKRGGHYIDVGASQLIVDGKIKLKTGSAIERFTPTGLKFEDGTELEADVVVFATGIRGDIRQAIGNICGEKVEKACKPVWGFDEELEVNGTWRDLGVANLWYMCGGLAYSRFYSLGLALRAYIVFVHVGYRVAYMNTLKEIKAIEEGIFDRKERYSLPDSPNDV</sequence>
<dbReference type="EMBL" id="JAACJN010000054">
    <property type="protein sequence ID" value="KAF5382247.1"/>
    <property type="molecule type" value="Genomic_DNA"/>
</dbReference>
<dbReference type="Gene3D" id="3.50.50.60">
    <property type="entry name" value="FAD/NAD(P)-binding domain"/>
    <property type="match status" value="2"/>
</dbReference>
<dbReference type="PANTHER" id="PTHR43539:SF68">
    <property type="entry name" value="FLAVIN-BINDING MONOOXYGENASE-LIKE PROTEIN (AFU_ORTHOLOGUE AFUA_4G09220)"/>
    <property type="match status" value="1"/>
</dbReference>
<dbReference type="GO" id="GO:0004499">
    <property type="term" value="F:N,N-dimethylaniline monooxygenase activity"/>
    <property type="evidence" value="ECO:0007669"/>
    <property type="project" value="InterPro"/>
</dbReference>
<proteinExistence type="predicted"/>
<organism evidence="4 5">
    <name type="scientific">Collybiopsis confluens</name>
    <dbReference type="NCBI Taxonomy" id="2823264"/>
    <lineage>
        <taxon>Eukaryota</taxon>
        <taxon>Fungi</taxon>
        <taxon>Dikarya</taxon>
        <taxon>Basidiomycota</taxon>
        <taxon>Agaricomycotina</taxon>
        <taxon>Agaricomycetes</taxon>
        <taxon>Agaricomycetidae</taxon>
        <taxon>Agaricales</taxon>
        <taxon>Marasmiineae</taxon>
        <taxon>Omphalotaceae</taxon>
        <taxon>Collybiopsis</taxon>
    </lineage>
</organism>
<dbReference type="GO" id="GO:0050660">
    <property type="term" value="F:flavin adenine dinucleotide binding"/>
    <property type="evidence" value="ECO:0007669"/>
    <property type="project" value="InterPro"/>
</dbReference>
<evidence type="ECO:0000256" key="1">
    <source>
        <dbReference type="ARBA" id="ARBA00022630"/>
    </source>
</evidence>
<dbReference type="InterPro" id="IPR050982">
    <property type="entry name" value="Auxin_biosynth/cation_transpt"/>
</dbReference>
<reference evidence="4 5" key="1">
    <citation type="journal article" date="2020" name="ISME J.">
        <title>Uncovering the hidden diversity of litter-decomposition mechanisms in mushroom-forming fungi.</title>
        <authorList>
            <person name="Floudas D."/>
            <person name="Bentzer J."/>
            <person name="Ahren D."/>
            <person name="Johansson T."/>
            <person name="Persson P."/>
            <person name="Tunlid A."/>
        </authorList>
    </citation>
    <scope>NUCLEOTIDE SEQUENCE [LARGE SCALE GENOMIC DNA]</scope>
    <source>
        <strain evidence="4 5">CBS 406.79</strain>
    </source>
</reference>
<keyword evidence="5" id="KW-1185">Reference proteome</keyword>
<protein>
    <recommendedName>
        <fullName evidence="6">Flavin-containing monooxygenase</fullName>
    </recommendedName>
</protein>
<dbReference type="GO" id="GO:0050661">
    <property type="term" value="F:NADP binding"/>
    <property type="evidence" value="ECO:0007669"/>
    <property type="project" value="InterPro"/>
</dbReference>
<evidence type="ECO:0008006" key="6">
    <source>
        <dbReference type="Google" id="ProtNLM"/>
    </source>
</evidence>
<comment type="caution">
    <text evidence="4">The sequence shown here is derived from an EMBL/GenBank/DDBJ whole genome shotgun (WGS) entry which is preliminary data.</text>
</comment>
<dbReference type="Proteomes" id="UP000518752">
    <property type="component" value="Unassembled WGS sequence"/>
</dbReference>
<evidence type="ECO:0000313" key="5">
    <source>
        <dbReference type="Proteomes" id="UP000518752"/>
    </source>
</evidence>
<dbReference type="OrthoDB" id="2626202at2759"/>
<evidence type="ECO:0000256" key="3">
    <source>
        <dbReference type="ARBA" id="ARBA00023002"/>
    </source>
</evidence>
<dbReference type="Pfam" id="PF00743">
    <property type="entry name" value="FMO-like"/>
    <property type="match status" value="1"/>
</dbReference>
<accession>A0A8H5HFD6</accession>
<dbReference type="AlphaFoldDB" id="A0A8H5HFD6"/>
<dbReference type="PANTHER" id="PTHR43539">
    <property type="entry name" value="FLAVIN-BINDING MONOOXYGENASE-LIKE PROTEIN (AFU_ORTHOLOGUE AFUA_4G09220)"/>
    <property type="match status" value="1"/>
</dbReference>
<dbReference type="InterPro" id="IPR020946">
    <property type="entry name" value="Flavin_mOase-like"/>
</dbReference>
<gene>
    <name evidence="4" type="ORF">D9757_008944</name>
</gene>
<evidence type="ECO:0000313" key="4">
    <source>
        <dbReference type="EMBL" id="KAF5382247.1"/>
    </source>
</evidence>
<dbReference type="InterPro" id="IPR036188">
    <property type="entry name" value="FAD/NAD-bd_sf"/>
</dbReference>
<dbReference type="SUPFAM" id="SSF51905">
    <property type="entry name" value="FAD/NAD(P)-binding domain"/>
    <property type="match status" value="2"/>
</dbReference>
<keyword evidence="1" id="KW-0285">Flavoprotein</keyword>
<keyword evidence="3" id="KW-0560">Oxidoreductase</keyword>